<reference evidence="2" key="1">
    <citation type="journal article" date="2020" name="mSystems">
        <title>Genome- and Community-Level Interaction Insights into Carbon Utilization and Element Cycling Functions of Hydrothermarchaeota in Hydrothermal Sediment.</title>
        <authorList>
            <person name="Zhou Z."/>
            <person name="Liu Y."/>
            <person name="Xu W."/>
            <person name="Pan J."/>
            <person name="Luo Z.H."/>
            <person name="Li M."/>
        </authorList>
    </citation>
    <scope>NUCLEOTIDE SEQUENCE [LARGE SCALE GENOMIC DNA]</scope>
    <source>
        <strain evidence="2">SpSt-477</strain>
    </source>
</reference>
<keyword evidence="1" id="KW-1133">Transmembrane helix</keyword>
<proteinExistence type="predicted"/>
<dbReference type="EMBL" id="DSUH01000268">
    <property type="protein sequence ID" value="HGU33519.1"/>
    <property type="molecule type" value="Genomic_DNA"/>
</dbReference>
<keyword evidence="1" id="KW-0472">Membrane</keyword>
<accession>A0A7C4RTA0</accession>
<sequence>MQTKPLPPKELTCSCGNTFTSTQSSNWCRVCGKQVFYDPKDERKSRWTRIYVNALIVIIIGFSAYFFIEMILTPMLQLHKGG</sequence>
<protein>
    <submittedName>
        <fullName evidence="2">Uncharacterized protein</fullName>
    </submittedName>
</protein>
<comment type="caution">
    <text evidence="2">The sequence shown here is derived from an EMBL/GenBank/DDBJ whole genome shotgun (WGS) entry which is preliminary data.</text>
</comment>
<name>A0A7C4RTA0_9BACT</name>
<dbReference type="AlphaFoldDB" id="A0A7C4RTA0"/>
<gene>
    <name evidence="2" type="ORF">ENS29_11755</name>
</gene>
<feature type="transmembrane region" description="Helical" evidence="1">
    <location>
        <begin position="50"/>
        <end position="68"/>
    </location>
</feature>
<organism evidence="2">
    <name type="scientific">Desulfatirhabdium butyrativorans</name>
    <dbReference type="NCBI Taxonomy" id="340467"/>
    <lineage>
        <taxon>Bacteria</taxon>
        <taxon>Pseudomonadati</taxon>
        <taxon>Thermodesulfobacteriota</taxon>
        <taxon>Desulfobacteria</taxon>
        <taxon>Desulfobacterales</taxon>
        <taxon>Desulfatirhabdiaceae</taxon>
        <taxon>Desulfatirhabdium</taxon>
    </lineage>
</organism>
<evidence type="ECO:0000313" key="2">
    <source>
        <dbReference type="EMBL" id="HGU33519.1"/>
    </source>
</evidence>
<keyword evidence="1" id="KW-0812">Transmembrane</keyword>
<evidence type="ECO:0000256" key="1">
    <source>
        <dbReference type="SAM" id="Phobius"/>
    </source>
</evidence>